<gene>
    <name evidence="8" type="primary">efp</name>
    <name evidence="13" type="ORF">JOC47_000039</name>
</gene>
<dbReference type="InterPro" id="IPR011768">
    <property type="entry name" value="Transl_elongation_fac_P"/>
</dbReference>
<evidence type="ECO:0000256" key="5">
    <source>
        <dbReference type="ARBA" id="ARBA00022768"/>
    </source>
</evidence>
<dbReference type="Pfam" id="PF09285">
    <property type="entry name" value="Elong-fact-P_C"/>
    <property type="match status" value="1"/>
</dbReference>
<feature type="domain" description="Elongation factor P C-terminal" evidence="11">
    <location>
        <begin position="129"/>
        <end position="184"/>
    </location>
</feature>
<dbReference type="CDD" id="cd05794">
    <property type="entry name" value="S1_EF-P_repeat_2"/>
    <property type="match status" value="1"/>
</dbReference>
<dbReference type="SUPFAM" id="SSF50104">
    <property type="entry name" value="Translation proteins SH3-like domain"/>
    <property type="match status" value="1"/>
</dbReference>
<comment type="subcellular location">
    <subcellularLocation>
        <location evidence="1 8">Cytoplasm</location>
    </subcellularLocation>
</comment>
<dbReference type="SMART" id="SM00841">
    <property type="entry name" value="Elong-fact-P_C"/>
    <property type="match status" value="1"/>
</dbReference>
<dbReference type="EMBL" id="JAFBDQ010000001">
    <property type="protein sequence ID" value="MBM7555215.1"/>
    <property type="molecule type" value="Genomic_DNA"/>
</dbReference>
<dbReference type="InterPro" id="IPR001059">
    <property type="entry name" value="Transl_elong_P/YeiP_cen"/>
</dbReference>
<dbReference type="FunFam" id="2.40.50.140:FF:000009">
    <property type="entry name" value="Elongation factor P"/>
    <property type="match status" value="1"/>
</dbReference>
<comment type="caution">
    <text evidence="13">The sequence shown here is derived from an EMBL/GenBank/DDBJ whole genome shotgun (WGS) entry which is preliminary data.</text>
</comment>
<comment type="pathway">
    <text evidence="2 8">Protein biosynthesis; polypeptide chain elongation.</text>
</comment>
<dbReference type="GO" id="GO:0043043">
    <property type="term" value="P:peptide biosynthetic process"/>
    <property type="evidence" value="ECO:0007669"/>
    <property type="project" value="InterPro"/>
</dbReference>
<dbReference type="PANTHER" id="PTHR30053">
    <property type="entry name" value="ELONGATION FACTOR P"/>
    <property type="match status" value="1"/>
</dbReference>
<organism evidence="13 14">
    <name type="scientific">Halanaerobacter jeridensis</name>
    <dbReference type="NCBI Taxonomy" id="706427"/>
    <lineage>
        <taxon>Bacteria</taxon>
        <taxon>Bacillati</taxon>
        <taxon>Bacillota</taxon>
        <taxon>Clostridia</taxon>
        <taxon>Halanaerobiales</taxon>
        <taxon>Halobacteroidaceae</taxon>
        <taxon>Halanaerobacter</taxon>
    </lineage>
</organism>
<accession>A0A939BLY3</accession>
<dbReference type="Pfam" id="PF01132">
    <property type="entry name" value="EFP"/>
    <property type="match status" value="1"/>
</dbReference>
<dbReference type="InterPro" id="IPR020599">
    <property type="entry name" value="Transl_elong_fac_P/YeiP"/>
</dbReference>
<keyword evidence="6 8" id="KW-0648">Protein biosynthesis</keyword>
<dbReference type="Gene3D" id="2.40.50.140">
    <property type="entry name" value="Nucleic acid-binding proteins"/>
    <property type="match status" value="2"/>
</dbReference>
<evidence type="ECO:0000313" key="13">
    <source>
        <dbReference type="EMBL" id="MBM7555215.1"/>
    </source>
</evidence>
<comment type="function">
    <text evidence="7 8">Involved in peptide bond synthesis. Stimulates efficient translation and peptide-bond synthesis on native or reconstituted 70S ribosomes in vitro. Probably functions indirectly by altering the affinity of the ribosome for aminoacyl-tRNA, thus increasing their reactivity as acceptors for peptidyl transferase.</text>
</comment>
<dbReference type="CDD" id="cd04470">
    <property type="entry name" value="S1_EF-P_repeat_1"/>
    <property type="match status" value="1"/>
</dbReference>
<dbReference type="Proteomes" id="UP000774000">
    <property type="component" value="Unassembled WGS sequence"/>
</dbReference>
<dbReference type="PIRSF" id="PIRSF005901">
    <property type="entry name" value="EF-P"/>
    <property type="match status" value="1"/>
</dbReference>
<dbReference type="Gene3D" id="2.30.30.30">
    <property type="match status" value="1"/>
</dbReference>
<keyword evidence="5 8" id="KW-0251">Elongation factor</keyword>
<dbReference type="FunFam" id="2.40.50.140:FF:000004">
    <property type="entry name" value="Elongation factor P"/>
    <property type="match status" value="1"/>
</dbReference>
<dbReference type="InterPro" id="IPR015365">
    <property type="entry name" value="Elong-fact-P_C"/>
</dbReference>
<dbReference type="InterPro" id="IPR014722">
    <property type="entry name" value="Rib_uL2_dom2"/>
</dbReference>
<dbReference type="GO" id="GO:0005829">
    <property type="term" value="C:cytosol"/>
    <property type="evidence" value="ECO:0007669"/>
    <property type="project" value="UniProtKB-ARBA"/>
</dbReference>
<dbReference type="AlphaFoldDB" id="A0A939BLY3"/>
<keyword evidence="4 8" id="KW-0963">Cytoplasm</keyword>
<dbReference type="InterPro" id="IPR012340">
    <property type="entry name" value="NA-bd_OB-fold"/>
</dbReference>
<evidence type="ECO:0000256" key="4">
    <source>
        <dbReference type="ARBA" id="ARBA00022490"/>
    </source>
</evidence>
<dbReference type="Pfam" id="PF08207">
    <property type="entry name" value="EFP_N"/>
    <property type="match status" value="1"/>
</dbReference>
<dbReference type="PROSITE" id="PS01275">
    <property type="entry name" value="EFP"/>
    <property type="match status" value="1"/>
</dbReference>
<evidence type="ECO:0000256" key="2">
    <source>
        <dbReference type="ARBA" id="ARBA00004815"/>
    </source>
</evidence>
<evidence type="ECO:0000256" key="3">
    <source>
        <dbReference type="ARBA" id="ARBA00009479"/>
    </source>
</evidence>
<evidence type="ECO:0000259" key="11">
    <source>
        <dbReference type="SMART" id="SM00841"/>
    </source>
</evidence>
<dbReference type="GO" id="GO:0003746">
    <property type="term" value="F:translation elongation factor activity"/>
    <property type="evidence" value="ECO:0007669"/>
    <property type="project" value="UniProtKB-UniRule"/>
</dbReference>
<reference evidence="13" key="1">
    <citation type="submission" date="2021-01" db="EMBL/GenBank/DDBJ databases">
        <title>Genomic Encyclopedia of Type Strains, Phase IV (KMG-IV): sequencing the most valuable type-strain genomes for metagenomic binning, comparative biology and taxonomic classification.</title>
        <authorList>
            <person name="Goeker M."/>
        </authorList>
    </citation>
    <scope>NUCLEOTIDE SEQUENCE</scope>
    <source>
        <strain evidence="13">DSM 23230</strain>
    </source>
</reference>
<protein>
    <recommendedName>
        <fullName evidence="8 9">Elongation factor P</fullName>
        <shortName evidence="8">EF-P</shortName>
    </recommendedName>
</protein>
<evidence type="ECO:0000256" key="7">
    <source>
        <dbReference type="ARBA" id="ARBA00025469"/>
    </source>
</evidence>
<comment type="similarity">
    <text evidence="3 8 10">Belongs to the elongation factor P family.</text>
</comment>
<name>A0A939BLY3_9FIRM</name>
<dbReference type="PANTHER" id="PTHR30053:SF12">
    <property type="entry name" value="ELONGATION FACTOR P (EF-P) FAMILY PROTEIN"/>
    <property type="match status" value="1"/>
</dbReference>
<sequence length="185" mass="20884">MITTRDFRTGLTIKLDGKLYKIMNYDHVKPGKGGAFLQTELKNIETGQTVNKRFRAGEKVEKAHIDHRKFQFLYNSDEEYTFMDTETYEQVTIPAEDIGEAVKFIKENDEIEIEMYKGNPIGVNLPASVELEVTMAPPAVKGNTVSGATKEVTVETGAKVDVPLFIEKGEMIKIDTRSAEYIERV</sequence>
<dbReference type="InterPro" id="IPR008991">
    <property type="entry name" value="Translation_prot_SH3-like_sf"/>
</dbReference>
<evidence type="ECO:0000256" key="6">
    <source>
        <dbReference type="ARBA" id="ARBA00022917"/>
    </source>
</evidence>
<dbReference type="InterPro" id="IPR013185">
    <property type="entry name" value="Transl_elong_KOW-like"/>
</dbReference>
<dbReference type="NCBIfam" id="NF001810">
    <property type="entry name" value="PRK00529.1"/>
    <property type="match status" value="1"/>
</dbReference>
<dbReference type="SUPFAM" id="SSF50249">
    <property type="entry name" value="Nucleic acid-binding proteins"/>
    <property type="match status" value="2"/>
</dbReference>
<dbReference type="HAMAP" id="MF_00141">
    <property type="entry name" value="EF_P"/>
    <property type="match status" value="1"/>
</dbReference>
<evidence type="ECO:0000256" key="9">
    <source>
        <dbReference type="NCBIfam" id="TIGR00038"/>
    </source>
</evidence>
<evidence type="ECO:0000256" key="8">
    <source>
        <dbReference type="HAMAP-Rule" id="MF_00141"/>
    </source>
</evidence>
<evidence type="ECO:0000256" key="1">
    <source>
        <dbReference type="ARBA" id="ARBA00004496"/>
    </source>
</evidence>
<keyword evidence="14" id="KW-1185">Reference proteome</keyword>
<dbReference type="InterPro" id="IPR013852">
    <property type="entry name" value="Transl_elong_P/YeiP_CS"/>
</dbReference>
<dbReference type="NCBIfam" id="TIGR00038">
    <property type="entry name" value="efp"/>
    <property type="match status" value="1"/>
</dbReference>
<dbReference type="SMART" id="SM01185">
    <property type="entry name" value="EFP"/>
    <property type="match status" value="1"/>
</dbReference>
<evidence type="ECO:0000259" key="12">
    <source>
        <dbReference type="SMART" id="SM01185"/>
    </source>
</evidence>
<evidence type="ECO:0000313" key="14">
    <source>
        <dbReference type="Proteomes" id="UP000774000"/>
    </source>
</evidence>
<proteinExistence type="inferred from homology"/>
<dbReference type="RefSeq" id="WP_204699944.1">
    <property type="nucleotide sequence ID" value="NZ_JAFBDQ010000001.1"/>
</dbReference>
<dbReference type="FunFam" id="2.30.30.30:FF:000003">
    <property type="entry name" value="Elongation factor P"/>
    <property type="match status" value="1"/>
</dbReference>
<evidence type="ECO:0000256" key="10">
    <source>
        <dbReference type="RuleBase" id="RU004389"/>
    </source>
</evidence>
<feature type="domain" description="Translation elongation factor P/YeiP central" evidence="12">
    <location>
        <begin position="67"/>
        <end position="121"/>
    </location>
</feature>